<evidence type="ECO:0000259" key="2">
    <source>
        <dbReference type="Pfam" id="PF14503"/>
    </source>
</evidence>
<organism evidence="3 4">
    <name type="scientific">Streptomyces globisporus</name>
    <dbReference type="NCBI Taxonomy" id="1908"/>
    <lineage>
        <taxon>Bacteria</taxon>
        <taxon>Bacillati</taxon>
        <taxon>Actinomycetota</taxon>
        <taxon>Actinomycetes</taxon>
        <taxon>Kitasatosporales</taxon>
        <taxon>Streptomycetaceae</taxon>
        <taxon>Streptomyces</taxon>
    </lineage>
</organism>
<dbReference type="Gene3D" id="3.40.190.10">
    <property type="entry name" value="Periplasmic binding protein-like II"/>
    <property type="match status" value="2"/>
</dbReference>
<feature type="domain" description="Uncharacterised protein YhfZ C-terminal" evidence="2">
    <location>
        <begin position="115"/>
        <end position="349"/>
    </location>
</feature>
<name>A0ABN8VFF8_STRGL</name>
<evidence type="ECO:0000259" key="1">
    <source>
        <dbReference type="Pfam" id="PF14502"/>
    </source>
</evidence>
<dbReference type="Pfam" id="PF14503">
    <property type="entry name" value="YhfZ_C"/>
    <property type="match status" value="1"/>
</dbReference>
<evidence type="ECO:0000313" key="3">
    <source>
        <dbReference type="EMBL" id="CAH9420003.1"/>
    </source>
</evidence>
<dbReference type="Gene3D" id="1.10.10.10">
    <property type="entry name" value="Winged helix-like DNA-binding domain superfamily/Winged helix DNA-binding domain"/>
    <property type="match status" value="1"/>
</dbReference>
<protein>
    <recommendedName>
        <fullName evidence="5">GntR family transcriptional regulator</fullName>
    </recommendedName>
</protein>
<dbReference type="SUPFAM" id="SSF46785">
    <property type="entry name" value="Winged helix' DNA-binding domain"/>
    <property type="match status" value="1"/>
</dbReference>
<dbReference type="Proteomes" id="UP001154015">
    <property type="component" value="Unassembled WGS sequence"/>
</dbReference>
<dbReference type="Pfam" id="PF14502">
    <property type="entry name" value="HTH_41"/>
    <property type="match status" value="1"/>
</dbReference>
<dbReference type="InterPro" id="IPR036390">
    <property type="entry name" value="WH_DNA-bd_sf"/>
</dbReference>
<accession>A0ABN8VFF8</accession>
<proteinExistence type="predicted"/>
<dbReference type="EMBL" id="CAKXYP010000030">
    <property type="protein sequence ID" value="CAH9420003.1"/>
    <property type="molecule type" value="Genomic_DNA"/>
</dbReference>
<dbReference type="NCBIfam" id="NF041241">
    <property type="entry name" value="YhfZ_full"/>
    <property type="match status" value="1"/>
</dbReference>
<evidence type="ECO:0008006" key="5">
    <source>
        <dbReference type="Google" id="ProtNLM"/>
    </source>
</evidence>
<dbReference type="SUPFAM" id="SSF53850">
    <property type="entry name" value="Periplasmic binding protein-like II"/>
    <property type="match status" value="1"/>
</dbReference>
<keyword evidence="4" id="KW-1185">Reference proteome</keyword>
<gene>
    <name evidence="3" type="ORF">SGL43_07059</name>
</gene>
<dbReference type="InterPro" id="IPR036388">
    <property type="entry name" value="WH-like_DNA-bd_sf"/>
</dbReference>
<feature type="domain" description="YhfZ helix-turn-helix" evidence="1">
    <location>
        <begin position="68"/>
        <end position="111"/>
    </location>
</feature>
<dbReference type="InterPro" id="IPR041444">
    <property type="entry name" value="HTH_41"/>
</dbReference>
<evidence type="ECO:0000313" key="4">
    <source>
        <dbReference type="Proteomes" id="UP001154015"/>
    </source>
</evidence>
<sequence>MIHTAPEPGFRRVRKDVRAPGSAASLSVSRILFTVRSVDDFDSRFLTRNGLAARQLAVLLLNHEPDTRLPRVRDFAEELGCGNGTVQAALQLLEESGAITTTARGHLGTFLVRSDRAVLWRLSGLGTLLAAMPLPYSRRYEGLATGLRGAFEQAGAPFAVTFMRGAGARTAALLEGKVDLVVLSRFAADQLIAEHPVELVADLGPATYVGAHGMLVRHGVDLETPGLRVAVDHTSEDLRMLVERVFAGRRDIEWREVSYMQLHDLFARHEVDATVWNLDEARERLGIGVDVLPLGDEVTRELALRNSSAAVIGRKDGAKALDAVREALDLSVVTRMQSEVLRGERTPSY</sequence>
<reference evidence="3" key="1">
    <citation type="submission" date="2022-03" db="EMBL/GenBank/DDBJ databases">
        <authorList>
            <person name="Leyn A S."/>
        </authorList>
    </citation>
    <scope>NUCLEOTIDE SEQUENCE</scope>
    <source>
        <strain evidence="3">Streptomyces globisporus 4-3</strain>
    </source>
</reference>
<dbReference type="InterPro" id="IPR032791">
    <property type="entry name" value="YhfZ_C"/>
</dbReference>
<comment type="caution">
    <text evidence="3">The sequence shown here is derived from an EMBL/GenBank/DDBJ whole genome shotgun (WGS) entry which is preliminary data.</text>
</comment>